<gene>
    <name evidence="2" type="ORF">FisN_18Hh276</name>
</gene>
<reference evidence="2 3" key="1">
    <citation type="journal article" date="2015" name="Plant Cell">
        <title>Oil accumulation by the oleaginous diatom Fistulifera solaris as revealed by the genome and transcriptome.</title>
        <authorList>
            <person name="Tanaka T."/>
            <person name="Maeda Y."/>
            <person name="Veluchamy A."/>
            <person name="Tanaka M."/>
            <person name="Abida H."/>
            <person name="Marechal E."/>
            <person name="Bowler C."/>
            <person name="Muto M."/>
            <person name="Sunaga Y."/>
            <person name="Tanaka M."/>
            <person name="Yoshino T."/>
            <person name="Taniguchi T."/>
            <person name="Fukuda Y."/>
            <person name="Nemoto M."/>
            <person name="Matsumoto M."/>
            <person name="Wong P.S."/>
            <person name="Aburatani S."/>
            <person name="Fujibuchi W."/>
        </authorList>
    </citation>
    <scope>NUCLEOTIDE SEQUENCE [LARGE SCALE GENOMIC DNA]</scope>
    <source>
        <strain evidence="2 3">JPCC DA0580</strain>
    </source>
</reference>
<dbReference type="EMBL" id="BDSP01000239">
    <property type="protein sequence ID" value="GAX26160.1"/>
    <property type="molecule type" value="Genomic_DNA"/>
</dbReference>
<protein>
    <submittedName>
        <fullName evidence="2">Uncharacterized protein</fullName>
    </submittedName>
</protein>
<evidence type="ECO:0000313" key="3">
    <source>
        <dbReference type="Proteomes" id="UP000198406"/>
    </source>
</evidence>
<feature type="compositionally biased region" description="Low complexity" evidence="1">
    <location>
        <begin position="213"/>
        <end position="224"/>
    </location>
</feature>
<evidence type="ECO:0000313" key="2">
    <source>
        <dbReference type="EMBL" id="GAX26160.1"/>
    </source>
</evidence>
<accession>A0A1Z5KIM2</accession>
<sequence length="306" mass="35116">MLNTASSSRASAMQLQHLLQKVSQTSRESWQLTRACWKSSPALSSDRLKAILLEQAQSNNRVAVRLLLLEKEWVLLKYHGASKYLQQKWSSRRALPNATDSNQQLNVEQRSDNNNKEVVTETAQIAFMITSRMKQQLREELGYNETLLKAMTPLQASLVLQNQIIADDYNDKLPQLEDYHKQQELKRKEEEELRARIEQHKAEENELARVNESSRSSSTESFPSKQVSSQTPFLQNASLSSVSQSTGGNKITWYEVIQIRPDGEEQNMGLYKSSEEAQEGIDALQYIAQRRKEKKDVTFSIRPSLR</sequence>
<dbReference type="InParanoid" id="A0A1Z5KIM2"/>
<comment type="caution">
    <text evidence="2">The sequence shown here is derived from an EMBL/GenBank/DDBJ whole genome shotgun (WGS) entry which is preliminary data.</text>
</comment>
<dbReference type="AlphaFoldDB" id="A0A1Z5KIM2"/>
<keyword evidence="3" id="KW-1185">Reference proteome</keyword>
<feature type="compositionally biased region" description="Basic and acidic residues" evidence="1">
    <location>
        <begin position="199"/>
        <end position="209"/>
    </location>
</feature>
<name>A0A1Z5KIM2_FISSO</name>
<feature type="compositionally biased region" description="Polar residues" evidence="1">
    <location>
        <begin position="98"/>
        <end position="108"/>
    </location>
</feature>
<organism evidence="2 3">
    <name type="scientific">Fistulifera solaris</name>
    <name type="common">Oleaginous diatom</name>
    <dbReference type="NCBI Taxonomy" id="1519565"/>
    <lineage>
        <taxon>Eukaryota</taxon>
        <taxon>Sar</taxon>
        <taxon>Stramenopiles</taxon>
        <taxon>Ochrophyta</taxon>
        <taxon>Bacillariophyta</taxon>
        <taxon>Bacillariophyceae</taxon>
        <taxon>Bacillariophycidae</taxon>
        <taxon>Naviculales</taxon>
        <taxon>Naviculaceae</taxon>
        <taxon>Fistulifera</taxon>
    </lineage>
</organism>
<dbReference type="Proteomes" id="UP000198406">
    <property type="component" value="Unassembled WGS sequence"/>
</dbReference>
<feature type="region of interest" description="Disordered" evidence="1">
    <location>
        <begin position="95"/>
        <end position="115"/>
    </location>
</feature>
<proteinExistence type="predicted"/>
<evidence type="ECO:0000256" key="1">
    <source>
        <dbReference type="SAM" id="MobiDB-lite"/>
    </source>
</evidence>
<feature type="region of interest" description="Disordered" evidence="1">
    <location>
        <begin position="199"/>
        <end position="230"/>
    </location>
</feature>
<dbReference type="OrthoDB" id="49526at2759"/>